<dbReference type="AlphaFoldDB" id="A0A0K9PEG3"/>
<feature type="coiled-coil region" evidence="1">
    <location>
        <begin position="569"/>
        <end position="596"/>
    </location>
</feature>
<feature type="coiled-coil region" evidence="1">
    <location>
        <begin position="495"/>
        <end position="543"/>
    </location>
</feature>
<proteinExistence type="predicted"/>
<dbReference type="EMBL" id="LFYR01000962">
    <property type="protein sequence ID" value="KMZ66612.1"/>
    <property type="molecule type" value="Genomic_DNA"/>
</dbReference>
<reference evidence="5" key="1">
    <citation type="journal article" date="2016" name="Nature">
        <title>The genome of the seagrass Zostera marina reveals angiosperm adaptation to the sea.</title>
        <authorList>
            <person name="Olsen J.L."/>
            <person name="Rouze P."/>
            <person name="Verhelst B."/>
            <person name="Lin Y.-C."/>
            <person name="Bayer T."/>
            <person name="Collen J."/>
            <person name="Dattolo E."/>
            <person name="De Paoli E."/>
            <person name="Dittami S."/>
            <person name="Maumus F."/>
            <person name="Michel G."/>
            <person name="Kersting A."/>
            <person name="Lauritano C."/>
            <person name="Lohaus R."/>
            <person name="Toepel M."/>
            <person name="Tonon T."/>
            <person name="Vanneste K."/>
            <person name="Amirebrahimi M."/>
            <person name="Brakel J."/>
            <person name="Bostroem C."/>
            <person name="Chovatia M."/>
            <person name="Grimwood J."/>
            <person name="Jenkins J.W."/>
            <person name="Jueterbock A."/>
            <person name="Mraz A."/>
            <person name="Stam W.T."/>
            <person name="Tice H."/>
            <person name="Bornberg-Bauer E."/>
            <person name="Green P.J."/>
            <person name="Pearson G.A."/>
            <person name="Procaccini G."/>
            <person name="Duarte C.M."/>
            <person name="Schmutz J."/>
            <person name="Reusch T.B.H."/>
            <person name="Van de Peer Y."/>
        </authorList>
    </citation>
    <scope>NUCLEOTIDE SEQUENCE [LARGE SCALE GENOMIC DNA]</scope>
    <source>
        <strain evidence="5">cv. Finnish</strain>
    </source>
</reference>
<dbReference type="InterPro" id="IPR039976">
    <property type="entry name" value="WIT1/WIT2"/>
</dbReference>
<evidence type="ECO:0000256" key="2">
    <source>
        <dbReference type="SAM" id="Phobius"/>
    </source>
</evidence>
<organism evidence="4 5">
    <name type="scientific">Zostera marina</name>
    <name type="common">Eelgrass</name>
    <dbReference type="NCBI Taxonomy" id="29655"/>
    <lineage>
        <taxon>Eukaryota</taxon>
        <taxon>Viridiplantae</taxon>
        <taxon>Streptophyta</taxon>
        <taxon>Embryophyta</taxon>
        <taxon>Tracheophyta</taxon>
        <taxon>Spermatophyta</taxon>
        <taxon>Magnoliopsida</taxon>
        <taxon>Liliopsida</taxon>
        <taxon>Zosteraceae</taxon>
        <taxon>Zostera</taxon>
    </lineage>
</organism>
<keyword evidence="2" id="KW-0472">Membrane</keyword>
<sequence>MGRDDDSNHNKLHIKISTSGEQTCEAMRAREIIMRIEHDLAYSSEKVLSLDMLLMHIASKECHHQAHVIENDDANSTDYIQRTFEISNLYGFLSSEIKEIDCFMKYLHEEISNVSQKIFVGVDLDISILEEVEEKLHNAEEIFNQTWKQVSEIKKQSAKFEGSGSSDNNSRISESSEFHWKTLTMEQQMHTLHVLEKSLARELDLENKLLDAKFNEEELRLKLCYTENETYFMEETIEDIMEKLFETENIVEVLVGISKELMGKLQVTQFNQEDLTINRKNTLHQEDIQFHPNPLFRQESEMGHRFGRRMSTLSTEKSGIDDLVTSSANCSSLVHRVKDMKASIEESDGNNITASSEAIALREIVISFEQQLAESSAQLQQRRESIGACQERQNMLISEISDRENVILILKENISKEEYKAKNVEAKLSMLTVTNSELNKELSFLKGCGAKRNNFLRERLEESDVLLASTKASVESIEDQQNVLYSVLCNMERLVQDLKNKVLKSEKRLERADSKCSLLSETNLELSEELNFLTTRLESLEKYQCQANDTKTNTAANISFRTKTITDLVTKVASERERLETQISDLKQENAILVTKFLKSNDNSHRLDRHLNNESAEKFMFQKSSEDLTSSCPANFEFQHRRQWNLMEDNTTEESCIASVRSWKECSQLSLMHVVIAVLVLIVSMILAVYLLRLERVPI</sequence>
<comment type="caution">
    <text evidence="4">The sequence shown here is derived from an EMBL/GenBank/DDBJ whole genome shotgun (WGS) entry which is preliminary data.</text>
</comment>
<keyword evidence="1" id="KW-0175">Coiled coil</keyword>
<dbReference type="PANTHER" id="PTHR35705">
    <property type="entry name" value="WPP DOMAIN-INTERACTING TAIL-ANCHORED PROTEIN 1"/>
    <property type="match status" value="1"/>
</dbReference>
<dbReference type="OrthoDB" id="1936068at2759"/>
<name>A0A0K9PEG3_ZOSMR</name>
<evidence type="ECO:0000259" key="3">
    <source>
        <dbReference type="Pfam" id="PF26581"/>
    </source>
</evidence>
<protein>
    <recommendedName>
        <fullName evidence="3">WIT1/2 N-terminal helical bundle domain-containing protein</fullName>
    </recommendedName>
</protein>
<evidence type="ECO:0000313" key="5">
    <source>
        <dbReference type="Proteomes" id="UP000036987"/>
    </source>
</evidence>
<keyword evidence="5" id="KW-1185">Reference proteome</keyword>
<evidence type="ECO:0000313" key="4">
    <source>
        <dbReference type="EMBL" id="KMZ66612.1"/>
    </source>
</evidence>
<keyword evidence="2" id="KW-1133">Transmembrane helix</keyword>
<evidence type="ECO:0000256" key="1">
    <source>
        <dbReference type="SAM" id="Coils"/>
    </source>
</evidence>
<dbReference type="InterPro" id="IPR058610">
    <property type="entry name" value="WIT1_2_N"/>
</dbReference>
<dbReference type="OMA" id="GMLRSSM"/>
<dbReference type="PANTHER" id="PTHR35705:SF1">
    <property type="entry name" value="WPP DOMAIN-INTERACTING TAIL-ANCHORED PROTEIN 1"/>
    <property type="match status" value="1"/>
</dbReference>
<feature type="domain" description="WIT1/2 N-terminal helical bundle" evidence="3">
    <location>
        <begin position="28"/>
        <end position="163"/>
    </location>
</feature>
<accession>A0A0K9PEG3</accession>
<gene>
    <name evidence="4" type="ORF">ZOSMA_291G00040</name>
</gene>
<keyword evidence="2" id="KW-0812">Transmembrane</keyword>
<dbReference type="Proteomes" id="UP000036987">
    <property type="component" value="Unassembled WGS sequence"/>
</dbReference>
<feature type="transmembrane region" description="Helical" evidence="2">
    <location>
        <begin position="671"/>
        <end position="692"/>
    </location>
</feature>
<dbReference type="Pfam" id="PF26581">
    <property type="entry name" value="WIT1_2_N"/>
    <property type="match status" value="1"/>
</dbReference>